<name>A0A5B0SSY0_9ENTR</name>
<evidence type="ECO:0000313" key="1">
    <source>
        <dbReference type="EMBL" id="KAA1141032.1"/>
    </source>
</evidence>
<evidence type="ECO:0000313" key="2">
    <source>
        <dbReference type="Proteomes" id="UP000323297"/>
    </source>
</evidence>
<organism evidence="1 2">
    <name type="scientific">Citrobacter portucalensis</name>
    <dbReference type="NCBI Taxonomy" id="1639133"/>
    <lineage>
        <taxon>Bacteria</taxon>
        <taxon>Pseudomonadati</taxon>
        <taxon>Pseudomonadota</taxon>
        <taxon>Gammaproteobacteria</taxon>
        <taxon>Enterobacterales</taxon>
        <taxon>Enterobacteriaceae</taxon>
        <taxon>Citrobacter</taxon>
        <taxon>Citrobacter freundii complex</taxon>
    </lineage>
</organism>
<dbReference type="Proteomes" id="UP000323297">
    <property type="component" value="Unassembled WGS sequence"/>
</dbReference>
<accession>A0A5B0SSY0</accession>
<comment type="caution">
    <text evidence="1">The sequence shown here is derived from an EMBL/GenBank/DDBJ whole genome shotgun (WGS) entry which is preliminary data.</text>
</comment>
<reference evidence="1 2" key="1">
    <citation type="submission" date="2019-08" db="EMBL/GenBank/DDBJ databases">
        <title>Draft genome sequence of Citrobacter portucalensis strain isolated from green turtle.</title>
        <authorList>
            <person name="Fernandes M.R."/>
            <person name="Sellera F.P."/>
            <person name="Goldeberg D.W."/>
            <person name="Costa D.C."/>
            <person name="Lincopan N."/>
        </authorList>
    </citation>
    <scope>NUCLEOTIDE SEQUENCE [LARGE SCALE GENOMIC DNA]</scope>
    <source>
        <strain evidence="1 2">TV06</strain>
    </source>
</reference>
<protein>
    <submittedName>
        <fullName evidence="1">Uncharacterized protein</fullName>
    </submittedName>
</protein>
<proteinExistence type="predicted"/>
<dbReference type="EMBL" id="VTZD01000033">
    <property type="protein sequence ID" value="KAA1141032.1"/>
    <property type="molecule type" value="Genomic_DNA"/>
</dbReference>
<gene>
    <name evidence="1" type="ORF">D3H66_22985</name>
</gene>
<dbReference type="AlphaFoldDB" id="A0A5B0SSY0"/>
<sequence>MGGNNKKKSSSEMQCDGYSRCIKMCFLSIKAYLPEQNSSQRRHVTLEICPIQRGNRLFIGRIVQNVSDRTFYAIF</sequence>